<comment type="caution">
    <text evidence="2">The sequence shown here is derived from an EMBL/GenBank/DDBJ whole genome shotgun (WGS) entry which is preliminary data.</text>
</comment>
<dbReference type="SMART" id="SM01321">
    <property type="entry name" value="Y1_Tnp"/>
    <property type="match status" value="1"/>
</dbReference>
<gene>
    <name evidence="2" type="primary">tnpA</name>
    <name evidence="2" type="ORF">ACFSW8_16940</name>
</gene>
<dbReference type="SUPFAM" id="SSF143422">
    <property type="entry name" value="Transposase IS200-like"/>
    <property type="match status" value="1"/>
</dbReference>
<dbReference type="PANTHER" id="PTHR33360">
    <property type="entry name" value="TRANSPOSASE FOR INSERTION SEQUENCE ELEMENT IS200"/>
    <property type="match status" value="1"/>
</dbReference>
<dbReference type="NCBIfam" id="NF033573">
    <property type="entry name" value="transpos_IS200"/>
    <property type="match status" value="1"/>
</dbReference>
<keyword evidence="3" id="KW-1185">Reference proteome</keyword>
<accession>A0ABW4ZEY9</accession>
<proteinExistence type="predicted"/>
<name>A0ABW4ZEY9_9BACT</name>
<feature type="domain" description="Transposase IS200-like" evidence="1">
    <location>
        <begin position="5"/>
        <end position="118"/>
    </location>
</feature>
<sequence length="149" mass="17227">MSQSLSRIYLHIIFSTKERFPHLTEDVLREETHAYLGGVAKSMGCQPVIVGGVADHVHLLLCFSRTMEVASLVRDLKRRSSVWLHDKGIDKFAWQNGYGVFSVALSNVGEVETYIRNQEEHHRKVGFQEEYGAFLKKHAVQYDERYVWD</sequence>
<evidence type="ECO:0000259" key="1">
    <source>
        <dbReference type="SMART" id="SM01321"/>
    </source>
</evidence>
<evidence type="ECO:0000313" key="2">
    <source>
        <dbReference type="EMBL" id="MFD2160594.1"/>
    </source>
</evidence>
<dbReference type="RefSeq" id="WP_377087851.1">
    <property type="nucleotide sequence ID" value="NZ_JBHSJL010000014.1"/>
</dbReference>
<evidence type="ECO:0000313" key="3">
    <source>
        <dbReference type="Proteomes" id="UP001597389"/>
    </source>
</evidence>
<dbReference type="EMBL" id="JBHUJB010000083">
    <property type="protein sequence ID" value="MFD2160594.1"/>
    <property type="molecule type" value="Genomic_DNA"/>
</dbReference>
<dbReference type="Proteomes" id="UP001597389">
    <property type="component" value="Unassembled WGS sequence"/>
</dbReference>
<organism evidence="2 3">
    <name type="scientific">Rubritalea tangerina</name>
    <dbReference type="NCBI Taxonomy" id="430798"/>
    <lineage>
        <taxon>Bacteria</taxon>
        <taxon>Pseudomonadati</taxon>
        <taxon>Verrucomicrobiota</taxon>
        <taxon>Verrucomicrobiia</taxon>
        <taxon>Verrucomicrobiales</taxon>
        <taxon>Rubritaleaceae</taxon>
        <taxon>Rubritalea</taxon>
    </lineage>
</organism>
<dbReference type="Gene3D" id="3.30.70.1290">
    <property type="entry name" value="Transposase IS200-like"/>
    <property type="match status" value="1"/>
</dbReference>
<reference evidence="3" key="1">
    <citation type="journal article" date="2019" name="Int. J. Syst. Evol. Microbiol.">
        <title>The Global Catalogue of Microorganisms (GCM) 10K type strain sequencing project: providing services to taxonomists for standard genome sequencing and annotation.</title>
        <authorList>
            <consortium name="The Broad Institute Genomics Platform"/>
            <consortium name="The Broad Institute Genome Sequencing Center for Infectious Disease"/>
            <person name="Wu L."/>
            <person name="Ma J."/>
        </authorList>
    </citation>
    <scope>NUCLEOTIDE SEQUENCE [LARGE SCALE GENOMIC DNA]</scope>
    <source>
        <strain evidence="3">CCUG 57942</strain>
    </source>
</reference>
<dbReference type="Pfam" id="PF01797">
    <property type="entry name" value="Y1_Tnp"/>
    <property type="match status" value="1"/>
</dbReference>
<dbReference type="PANTHER" id="PTHR33360:SF2">
    <property type="entry name" value="TRANSPOSASE FOR INSERTION SEQUENCE ELEMENT IS200"/>
    <property type="match status" value="1"/>
</dbReference>
<protein>
    <submittedName>
        <fullName evidence="2">IS200/IS605 family transposase</fullName>
    </submittedName>
</protein>
<dbReference type="InterPro" id="IPR002686">
    <property type="entry name" value="Transposase_17"/>
</dbReference>
<dbReference type="InterPro" id="IPR036515">
    <property type="entry name" value="Transposase_17_sf"/>
</dbReference>